<dbReference type="InterPro" id="IPR001876">
    <property type="entry name" value="Znf_RanBP2"/>
</dbReference>
<protein>
    <submittedName>
        <fullName evidence="16">Calpain-15</fullName>
    </submittedName>
</protein>
<dbReference type="SUPFAM" id="SSF54001">
    <property type="entry name" value="Cysteine proteinases"/>
    <property type="match status" value="1"/>
</dbReference>
<dbReference type="Pfam" id="PF00648">
    <property type="entry name" value="Peptidase_C2"/>
    <property type="match status" value="1"/>
</dbReference>
<feature type="compositionally biased region" description="Pro residues" evidence="13">
    <location>
        <begin position="256"/>
        <end position="268"/>
    </location>
</feature>
<keyword evidence="8" id="KW-0788">Thiol protease</keyword>
<dbReference type="Gene3D" id="3.90.70.10">
    <property type="entry name" value="Cysteine proteinases"/>
    <property type="match status" value="1"/>
</dbReference>
<dbReference type="PANTHER" id="PTHR10183:SF382">
    <property type="entry name" value="CALPAIN-15"/>
    <property type="match status" value="1"/>
</dbReference>
<feature type="compositionally biased region" description="Polar residues" evidence="13">
    <location>
        <begin position="929"/>
        <end position="939"/>
    </location>
</feature>
<comment type="similarity">
    <text evidence="1">Belongs to the peptidase C2 family.</text>
</comment>
<feature type="region of interest" description="Disordered" evidence="13">
    <location>
        <begin position="1"/>
        <end position="23"/>
    </location>
</feature>
<dbReference type="PROSITE" id="PS50203">
    <property type="entry name" value="CALPAIN_CAT"/>
    <property type="match status" value="1"/>
</dbReference>
<gene>
    <name evidence="16" type="ORF">Baya_10400</name>
</gene>
<keyword evidence="2" id="KW-0597">Phosphoprotein</keyword>
<comment type="caution">
    <text evidence="11">Lacks conserved residue(s) required for the propagation of feature annotation.</text>
</comment>
<keyword evidence="6 12" id="KW-0863">Zinc-finger</keyword>
<evidence type="ECO:0000256" key="13">
    <source>
        <dbReference type="SAM" id="MobiDB-lite"/>
    </source>
</evidence>
<feature type="active site" evidence="10">
    <location>
        <position position="684"/>
    </location>
</feature>
<feature type="domain" description="RanBP2-type" evidence="14">
    <location>
        <begin position="69"/>
        <end position="99"/>
    </location>
</feature>
<feature type="domain" description="RanBP2-type" evidence="14">
    <location>
        <begin position="107"/>
        <end position="137"/>
    </location>
</feature>
<feature type="compositionally biased region" description="Low complexity" evidence="13">
    <location>
        <begin position="132"/>
        <end position="157"/>
    </location>
</feature>
<evidence type="ECO:0000256" key="2">
    <source>
        <dbReference type="ARBA" id="ARBA00022553"/>
    </source>
</evidence>
<dbReference type="PROSITE" id="PS50199">
    <property type="entry name" value="ZF_RANBP2_2"/>
    <property type="match status" value="3"/>
</dbReference>
<dbReference type="CDD" id="cd00044">
    <property type="entry name" value="CysPc"/>
    <property type="match status" value="1"/>
</dbReference>
<keyword evidence="7" id="KW-0378">Hydrolase</keyword>
<dbReference type="Pfam" id="PF00641">
    <property type="entry name" value="Zn_ribbon_RanBP"/>
    <property type="match status" value="1"/>
</dbReference>
<reference evidence="16 17" key="1">
    <citation type="journal article" date="2019" name="Genome Biol. Evol.">
        <title>Whole-Genome Sequencing of the Giant Devil Catfish, Bagarius yarrelli.</title>
        <authorList>
            <person name="Jiang W."/>
            <person name="Lv Y."/>
            <person name="Cheng L."/>
            <person name="Yang K."/>
            <person name="Chao B."/>
            <person name="Wang X."/>
            <person name="Li Y."/>
            <person name="Pan X."/>
            <person name="You X."/>
            <person name="Zhang Y."/>
            <person name="Yang J."/>
            <person name="Li J."/>
            <person name="Zhang X."/>
            <person name="Liu S."/>
            <person name="Sun C."/>
            <person name="Yang J."/>
            <person name="Shi Q."/>
        </authorList>
    </citation>
    <scope>NUCLEOTIDE SEQUENCE [LARGE SCALE GENOMIC DNA]</scope>
    <source>
        <strain evidence="16">JWS20170419001</strain>
        <tissue evidence="16">Muscle</tissue>
    </source>
</reference>
<sequence>MGSSASSLTEAEPEHGFSRSSYPETPPVGWIRNSHSSPLWGSQEHTHHLAHHRPRSLSHSRGSMMEAMVLGSDWSCVRCTFLNTAGSPRCSICEAPRNKPDLNRILRLSSCWTCPRCTLTNHSASEACSACGTPPNSSNGPTPSSSSPSISEPITSKSEPKRQHVDEDLLKKSESNGEIGSTEVGVVSGWACPRCTLLNTPTAMSCSACGGPRKLSLPKIPPEALVVPEVRTPLTGFPAQSAGAVLIDLTEDSSPNPAPSQTPSPPPNNSQFLPASLSSLQNNPVPRSRREVPPPTSPSTASAPKPKPLPPSEPTKRLSVLEEEEPSPNHPAPPSWKCPGCSAPSGPSASSAGRCDACKGPHARGRGPAQMSLMSLVSQFASLQPHHRVLTLHHGHVPNARCGILQGRDTAAHVVLLNFTDFRNPSLKRPRTPLEGQHKGRTQRYLRTKKVKALRRRESVHVEQRRKTDEGEAKELWENIVSFCRENAVNFVDDSFPPGPKSVGFPESDSVQQRIKKWLRPHEINCNNFKDRGVKCALAVLAERPELVERVMITRSICPEGAYQVRLCKDGTWTTVLVDDMLPCDEYGYLLFSQALAKLHGSYFALQAGRAIEGLATLTGAPCDSLNLQVNNTNPREEPIDTDLIWAKMISSKEAGFLMGASCGGGNMKVDDAVYESLGLRPRHAYSILDVRDVQGYRLLRLRNPWGRFSWNGSWSDEWPDWPQHLRHELMAHGSSEGVFWMEYGDFIKRLDSADNPLLDLCIMVFRASFSSGNKLTLGRLLAHSKRAVKKFVGCDVMLEPGEYVVVCCAFNHWSSGGTPVSSPTAPTRSCPDSPGFILAIYSSRQVMVEQGREGMTCYYLTHGWAGLIVVVENRHPKFHLHVSCDCTDSFNVVLVVLSQLEGNAGFSITHRLAHRKAAQANLGDWTPTKATHSPQLTPDTEGLHKPRPL</sequence>
<dbReference type="AlphaFoldDB" id="A0A556UF34"/>
<dbReference type="InterPro" id="IPR022684">
    <property type="entry name" value="Calpain_cysteine_protease"/>
</dbReference>
<feature type="region of interest" description="Disordered" evidence="13">
    <location>
        <begin position="924"/>
        <end position="950"/>
    </location>
</feature>
<dbReference type="EMBL" id="VCAZ01000068">
    <property type="protein sequence ID" value="TSO57262.1"/>
    <property type="molecule type" value="Genomic_DNA"/>
</dbReference>
<dbReference type="GO" id="GO:0004198">
    <property type="term" value="F:calcium-dependent cysteine-type endopeptidase activity"/>
    <property type="evidence" value="ECO:0007669"/>
    <property type="project" value="InterPro"/>
</dbReference>
<accession>A0A556UF34</accession>
<dbReference type="InterPro" id="IPR001300">
    <property type="entry name" value="Peptidase_C2_calpain_cat"/>
</dbReference>
<dbReference type="Gene3D" id="2.30.30.380">
    <property type="entry name" value="Zn-finger domain of Sec23/24"/>
    <property type="match status" value="2"/>
</dbReference>
<feature type="compositionally biased region" description="Polar residues" evidence="13">
    <location>
        <begin position="271"/>
        <end position="283"/>
    </location>
</feature>
<dbReference type="FunFam" id="3.90.70.10:FF:000010">
    <property type="entry name" value="Calpain 15"/>
    <property type="match status" value="1"/>
</dbReference>
<evidence type="ECO:0000256" key="3">
    <source>
        <dbReference type="ARBA" id="ARBA00022670"/>
    </source>
</evidence>
<evidence type="ECO:0000313" key="17">
    <source>
        <dbReference type="Proteomes" id="UP000319801"/>
    </source>
</evidence>
<dbReference type="GO" id="GO:0006508">
    <property type="term" value="P:proteolysis"/>
    <property type="evidence" value="ECO:0007669"/>
    <property type="project" value="UniProtKB-KW"/>
</dbReference>
<evidence type="ECO:0000256" key="9">
    <source>
        <dbReference type="ARBA" id="ARBA00022833"/>
    </source>
</evidence>
<feature type="compositionally biased region" description="Low complexity" evidence="13">
    <location>
        <begin position="338"/>
        <end position="355"/>
    </location>
</feature>
<evidence type="ECO:0000256" key="11">
    <source>
        <dbReference type="PROSITE-ProRule" id="PRU00239"/>
    </source>
</evidence>
<comment type="caution">
    <text evidence="16">The sequence shown here is derived from an EMBL/GenBank/DDBJ whole genome shotgun (WGS) entry which is preliminary data.</text>
</comment>
<dbReference type="OrthoDB" id="424753at2759"/>
<dbReference type="SUPFAM" id="SSF90209">
    <property type="entry name" value="Ran binding protein zinc finger-like"/>
    <property type="match status" value="2"/>
</dbReference>
<keyword evidence="5" id="KW-0677">Repeat</keyword>
<dbReference type="InterPro" id="IPR036443">
    <property type="entry name" value="Znf_RanBP2_sf"/>
</dbReference>
<evidence type="ECO:0000313" key="16">
    <source>
        <dbReference type="EMBL" id="TSO57262.1"/>
    </source>
</evidence>
<dbReference type="SMART" id="SM00547">
    <property type="entry name" value="ZnF_RBZ"/>
    <property type="match status" value="4"/>
</dbReference>
<evidence type="ECO:0000259" key="14">
    <source>
        <dbReference type="PROSITE" id="PS50199"/>
    </source>
</evidence>
<evidence type="ECO:0000256" key="12">
    <source>
        <dbReference type="PROSITE-ProRule" id="PRU00322"/>
    </source>
</evidence>
<feature type="domain" description="Calpain catalytic" evidence="15">
    <location>
        <begin position="490"/>
        <end position="752"/>
    </location>
</feature>
<dbReference type="InterPro" id="IPR038765">
    <property type="entry name" value="Papain-like_cys_pep_sf"/>
</dbReference>
<evidence type="ECO:0000256" key="7">
    <source>
        <dbReference type="ARBA" id="ARBA00022801"/>
    </source>
</evidence>
<dbReference type="GO" id="GO:0008270">
    <property type="term" value="F:zinc ion binding"/>
    <property type="evidence" value="ECO:0007669"/>
    <property type="project" value="UniProtKB-KW"/>
</dbReference>
<proteinExistence type="inferred from homology"/>
<evidence type="ECO:0000259" key="15">
    <source>
        <dbReference type="PROSITE" id="PS50203"/>
    </source>
</evidence>
<dbReference type="PROSITE" id="PS01358">
    <property type="entry name" value="ZF_RANBP2_1"/>
    <property type="match status" value="3"/>
</dbReference>
<keyword evidence="4" id="KW-0479">Metal-binding</keyword>
<evidence type="ECO:0000256" key="5">
    <source>
        <dbReference type="ARBA" id="ARBA00022737"/>
    </source>
</evidence>
<evidence type="ECO:0000256" key="4">
    <source>
        <dbReference type="ARBA" id="ARBA00022723"/>
    </source>
</evidence>
<name>A0A556UF34_BAGYA</name>
<keyword evidence="17" id="KW-1185">Reference proteome</keyword>
<dbReference type="SMART" id="SM00230">
    <property type="entry name" value="CysPc"/>
    <property type="match status" value="1"/>
</dbReference>
<feature type="region of interest" description="Disordered" evidence="13">
    <location>
        <begin position="250"/>
        <end position="366"/>
    </location>
</feature>
<dbReference type="PANTHER" id="PTHR10183">
    <property type="entry name" value="CALPAIN"/>
    <property type="match status" value="1"/>
</dbReference>
<organism evidence="16 17">
    <name type="scientific">Bagarius yarrelli</name>
    <name type="common">Goonch</name>
    <name type="synonym">Bagrus yarrelli</name>
    <dbReference type="NCBI Taxonomy" id="175774"/>
    <lineage>
        <taxon>Eukaryota</taxon>
        <taxon>Metazoa</taxon>
        <taxon>Chordata</taxon>
        <taxon>Craniata</taxon>
        <taxon>Vertebrata</taxon>
        <taxon>Euteleostomi</taxon>
        <taxon>Actinopterygii</taxon>
        <taxon>Neopterygii</taxon>
        <taxon>Teleostei</taxon>
        <taxon>Ostariophysi</taxon>
        <taxon>Siluriformes</taxon>
        <taxon>Sisoridae</taxon>
        <taxon>Sisorinae</taxon>
        <taxon>Bagarius</taxon>
    </lineage>
</organism>
<evidence type="ECO:0000256" key="10">
    <source>
        <dbReference type="PIRSR" id="PIRSR622684-1"/>
    </source>
</evidence>
<dbReference type="Proteomes" id="UP000319801">
    <property type="component" value="Unassembled WGS sequence"/>
</dbReference>
<dbReference type="GO" id="GO:0005737">
    <property type="term" value="C:cytoplasm"/>
    <property type="evidence" value="ECO:0007669"/>
    <property type="project" value="TreeGrafter"/>
</dbReference>
<feature type="compositionally biased region" description="Basic and acidic residues" evidence="13">
    <location>
        <begin position="158"/>
        <end position="175"/>
    </location>
</feature>
<feature type="active site" evidence="10">
    <location>
        <position position="704"/>
    </location>
</feature>
<keyword evidence="9" id="KW-0862">Zinc</keyword>
<evidence type="ECO:0000256" key="1">
    <source>
        <dbReference type="ARBA" id="ARBA00007623"/>
    </source>
</evidence>
<feature type="region of interest" description="Disordered" evidence="13">
    <location>
        <begin position="130"/>
        <end position="177"/>
    </location>
</feature>
<evidence type="ECO:0000256" key="8">
    <source>
        <dbReference type="ARBA" id="ARBA00022807"/>
    </source>
</evidence>
<evidence type="ECO:0000256" key="6">
    <source>
        <dbReference type="ARBA" id="ARBA00022771"/>
    </source>
</evidence>
<feature type="domain" description="RanBP2-type" evidence="14">
    <location>
        <begin position="183"/>
        <end position="215"/>
    </location>
</feature>
<keyword evidence="3" id="KW-0645">Protease</keyword>